<feature type="transmembrane region" description="Helical" evidence="2">
    <location>
        <begin position="91"/>
        <end position="110"/>
    </location>
</feature>
<organism evidence="4">
    <name type="scientific">uncultured bacterium 1114</name>
    <dbReference type="NCBI Taxonomy" id="548901"/>
    <lineage>
        <taxon>Bacteria</taxon>
        <taxon>environmental samples</taxon>
    </lineage>
</organism>
<keyword evidence="2" id="KW-0812">Transmembrane</keyword>
<dbReference type="SUPFAM" id="SSF54826">
    <property type="entry name" value="Enolase N-terminal domain-like"/>
    <property type="match status" value="1"/>
</dbReference>
<keyword evidence="1" id="KW-0456">Lyase</keyword>
<dbReference type="PANTHER" id="PTHR48080:SF2">
    <property type="entry name" value="D-GALACTONATE DEHYDRATASE"/>
    <property type="match status" value="1"/>
</dbReference>
<keyword evidence="2" id="KW-1133">Transmembrane helix</keyword>
<evidence type="ECO:0000313" key="4">
    <source>
        <dbReference type="EMBL" id="ACF98182.1"/>
    </source>
</evidence>
<feature type="non-terminal residue" evidence="4">
    <location>
        <position position="134"/>
    </location>
</feature>
<keyword evidence="2" id="KW-0472">Membrane</keyword>
<dbReference type="EMBL" id="EU910858">
    <property type="protein sequence ID" value="ACF98182.1"/>
    <property type="molecule type" value="Genomic_DNA"/>
</dbReference>
<feature type="domain" description="Mandelate racemase/muconate lactonizing enzyme N-terminal" evidence="3">
    <location>
        <begin position="19"/>
        <end position="126"/>
    </location>
</feature>
<dbReference type="InterPro" id="IPR029017">
    <property type="entry name" value="Enolase-like_N"/>
</dbReference>
<dbReference type="AlphaFoldDB" id="B8R926"/>
<dbReference type="PANTHER" id="PTHR48080">
    <property type="entry name" value="D-GALACTONATE DEHYDRATASE-RELATED"/>
    <property type="match status" value="1"/>
</dbReference>
<evidence type="ECO:0000256" key="1">
    <source>
        <dbReference type="ARBA" id="ARBA00023239"/>
    </source>
</evidence>
<evidence type="ECO:0000259" key="3">
    <source>
        <dbReference type="Pfam" id="PF02746"/>
    </source>
</evidence>
<evidence type="ECO:0000256" key="2">
    <source>
        <dbReference type="SAM" id="Phobius"/>
    </source>
</evidence>
<accession>B8R926</accession>
<dbReference type="Pfam" id="PF02746">
    <property type="entry name" value="MR_MLE_N"/>
    <property type="match status" value="1"/>
</dbReference>
<protein>
    <submittedName>
        <fullName evidence="4">Putative galactonate dehydratase</fullName>
    </submittedName>
</protein>
<dbReference type="InterPro" id="IPR034593">
    <property type="entry name" value="DgoD-like"/>
</dbReference>
<sequence>MKIIDVRATIVAIPTRRVHRWGGGAFRGMNCIIVELRTDTGLVGYGESSGRCSGTPETVRVAVEAFGQRLKGFDPFEIERARQMFFHEDRWINIGAFGGVVFAGIEMALWDLMGKSLNQPVHRLMGGALRDRIN</sequence>
<dbReference type="Gene3D" id="3.30.390.10">
    <property type="entry name" value="Enolase-like, N-terminal domain"/>
    <property type="match status" value="1"/>
</dbReference>
<name>B8R926_9BACT</name>
<dbReference type="GO" id="GO:0016829">
    <property type="term" value="F:lyase activity"/>
    <property type="evidence" value="ECO:0007669"/>
    <property type="project" value="UniProtKB-KW"/>
</dbReference>
<reference evidence="4" key="1">
    <citation type="journal article" date="2009" name="Appl. Environ. Microbiol.">
        <title>Characterization of denitrification gene clusters of soil bacteria via a metagenomic approach.</title>
        <authorList>
            <person name="Demaneche S."/>
            <person name="Philippot L."/>
            <person name="David M.M."/>
            <person name="Navarro E."/>
            <person name="Vogel T.M."/>
            <person name="Simonet P."/>
        </authorList>
    </citation>
    <scope>NUCLEOTIDE SEQUENCE</scope>
</reference>
<dbReference type="InterPro" id="IPR013341">
    <property type="entry name" value="Mandelate_racemase_N_dom"/>
</dbReference>
<proteinExistence type="predicted"/>